<comment type="subunit">
    <text evidence="9">The Tat system comprises two distinct complexes: a TatABC complex, containing multiple copies of TatA, TatB and TatC subunits, and a separate TatA complex, containing only TatA subunits. Substrates initially bind to the TatABC complex, which probably triggers association of the separate TatA complex to form the active translocon.</text>
</comment>
<dbReference type="GO" id="GO:0033281">
    <property type="term" value="C:TAT protein transport complex"/>
    <property type="evidence" value="ECO:0007669"/>
    <property type="project" value="UniProtKB-UniRule"/>
</dbReference>
<dbReference type="Pfam" id="PF02416">
    <property type="entry name" value="TatA_B_E"/>
    <property type="match status" value="1"/>
</dbReference>
<keyword evidence="6 9" id="KW-1133">Transmembrane helix</keyword>
<evidence type="ECO:0000256" key="4">
    <source>
        <dbReference type="ARBA" id="ARBA00022692"/>
    </source>
</evidence>
<dbReference type="Proteomes" id="UP000439591">
    <property type="component" value="Unassembled WGS sequence"/>
</dbReference>
<keyword evidence="7 9" id="KW-0811">Translocation</keyword>
<keyword evidence="2 9" id="KW-0813">Transport</keyword>
<proteinExistence type="inferred from homology"/>
<comment type="function">
    <text evidence="9">Part of the twin-arginine translocation (Tat) system that transports large folded proteins containing a characteristic twin-arginine motif in their signal peptide across membranes. TatA could form the protein-conducting channel of the Tat system.</text>
</comment>
<comment type="similarity">
    <text evidence="9">Belongs to the TatA/E family.</text>
</comment>
<organism evidence="11 12">
    <name type="scientific">Zhongshania aliphaticivorans</name>
    <dbReference type="NCBI Taxonomy" id="1470434"/>
    <lineage>
        <taxon>Bacteria</taxon>
        <taxon>Pseudomonadati</taxon>
        <taxon>Pseudomonadota</taxon>
        <taxon>Gammaproteobacteria</taxon>
        <taxon>Cellvibrionales</taxon>
        <taxon>Spongiibacteraceae</taxon>
        <taxon>Zhongshania</taxon>
    </lineage>
</organism>
<dbReference type="PANTHER" id="PTHR42982">
    <property type="entry name" value="SEC-INDEPENDENT PROTEIN TRANSLOCASE PROTEIN TATA"/>
    <property type="match status" value="1"/>
</dbReference>
<dbReference type="PANTHER" id="PTHR42982:SF1">
    <property type="entry name" value="SEC-INDEPENDENT PROTEIN TRANSLOCASE PROTEIN TATA"/>
    <property type="match status" value="1"/>
</dbReference>
<evidence type="ECO:0000256" key="5">
    <source>
        <dbReference type="ARBA" id="ARBA00022927"/>
    </source>
</evidence>
<name>A0A5S9PSA2_9GAMM</name>
<keyword evidence="12" id="KW-1185">Reference proteome</keyword>
<keyword evidence="3 9" id="KW-1003">Cell membrane</keyword>
<evidence type="ECO:0000313" key="13">
    <source>
        <dbReference type="Proteomes" id="UP000439591"/>
    </source>
</evidence>
<comment type="subcellular location">
    <subcellularLocation>
        <location evidence="1 9">Cell membrane</location>
        <topology evidence="1 9">Single-pass membrane protein</topology>
    </subcellularLocation>
</comment>
<evidence type="ECO:0000256" key="7">
    <source>
        <dbReference type="ARBA" id="ARBA00023010"/>
    </source>
</evidence>
<evidence type="ECO:0000256" key="8">
    <source>
        <dbReference type="ARBA" id="ARBA00023136"/>
    </source>
</evidence>
<dbReference type="Gene3D" id="1.20.5.3310">
    <property type="match status" value="1"/>
</dbReference>
<evidence type="ECO:0000313" key="11">
    <source>
        <dbReference type="EMBL" id="CAA0107153.1"/>
    </source>
</evidence>
<evidence type="ECO:0000313" key="10">
    <source>
        <dbReference type="EMBL" id="CAA0107037.1"/>
    </source>
</evidence>
<dbReference type="HAMAP" id="MF_00236">
    <property type="entry name" value="TatA_E"/>
    <property type="match status" value="1"/>
</dbReference>
<keyword evidence="4 9" id="KW-0812">Transmembrane</keyword>
<dbReference type="GO" id="GO:0008320">
    <property type="term" value="F:protein transmembrane transporter activity"/>
    <property type="evidence" value="ECO:0007669"/>
    <property type="project" value="UniProtKB-UniRule"/>
</dbReference>
<evidence type="ECO:0000256" key="2">
    <source>
        <dbReference type="ARBA" id="ARBA00022448"/>
    </source>
</evidence>
<dbReference type="EMBL" id="CACSIM010000003">
    <property type="protein sequence ID" value="CAA0107037.1"/>
    <property type="molecule type" value="Genomic_DNA"/>
</dbReference>
<keyword evidence="8 9" id="KW-0472">Membrane</keyword>
<keyword evidence="5 9" id="KW-0653">Protein transport</keyword>
<evidence type="ECO:0000256" key="9">
    <source>
        <dbReference type="HAMAP-Rule" id="MF_00236"/>
    </source>
</evidence>
<dbReference type="GO" id="GO:0043953">
    <property type="term" value="P:protein transport by the Tat complex"/>
    <property type="evidence" value="ECO:0007669"/>
    <property type="project" value="UniProtKB-UniRule"/>
</dbReference>
<sequence>MPYRNYTDNLEEEALMGIGGISIWQLLIILAIIVLLFGTKKLGSLGSDLGSALRGFKNGMKDLDLEKSECDELVSASTLKTNEIQSEQSLTNSVENRV</sequence>
<gene>
    <name evidence="11" type="primary">tatA_2</name>
    <name evidence="9" type="synonym">tatA</name>
    <name evidence="11" type="ORF">IHBHHGIJ_03033</name>
    <name evidence="10" type="ORF">KFEGEMFD_02406</name>
</gene>
<evidence type="ECO:0000256" key="1">
    <source>
        <dbReference type="ARBA" id="ARBA00004162"/>
    </source>
</evidence>
<dbReference type="EMBL" id="CACSIK010000002">
    <property type="protein sequence ID" value="CAA0107153.1"/>
    <property type="molecule type" value="Genomic_DNA"/>
</dbReference>
<dbReference type="InterPro" id="IPR006312">
    <property type="entry name" value="TatA/E"/>
</dbReference>
<feature type="transmembrane region" description="Helical" evidence="9">
    <location>
        <begin position="14"/>
        <end position="37"/>
    </location>
</feature>
<dbReference type="Proteomes" id="UP000435877">
    <property type="component" value="Unassembled WGS sequence"/>
</dbReference>
<evidence type="ECO:0000256" key="3">
    <source>
        <dbReference type="ARBA" id="ARBA00022475"/>
    </source>
</evidence>
<protein>
    <recommendedName>
        <fullName evidence="9">Sec-independent protein translocase protein TatA</fullName>
    </recommendedName>
</protein>
<evidence type="ECO:0000313" key="12">
    <source>
        <dbReference type="Proteomes" id="UP000435877"/>
    </source>
</evidence>
<dbReference type="InterPro" id="IPR003369">
    <property type="entry name" value="TatA/B/E"/>
</dbReference>
<dbReference type="AlphaFoldDB" id="A0A5S9PSA2"/>
<reference evidence="12 13" key="1">
    <citation type="submission" date="2019-11" db="EMBL/GenBank/DDBJ databases">
        <authorList>
            <person name="Holert J."/>
        </authorList>
    </citation>
    <scope>NUCLEOTIDE SEQUENCE [LARGE SCALE GENOMIC DNA]</scope>
    <source>
        <strain evidence="10">BC3_2A</strain>
        <strain evidence="11">SB11_1A</strain>
    </source>
</reference>
<dbReference type="NCBIfam" id="TIGR01411">
    <property type="entry name" value="tatAE"/>
    <property type="match status" value="1"/>
</dbReference>
<accession>A0A5S9PSA2</accession>
<evidence type="ECO:0000256" key="6">
    <source>
        <dbReference type="ARBA" id="ARBA00022989"/>
    </source>
</evidence>